<protein>
    <recommendedName>
        <fullName evidence="14">Fluoride-specific ion channel FluC</fullName>
    </recommendedName>
</protein>
<feature type="binding site" evidence="14">
    <location>
        <position position="71"/>
    </location>
    <ligand>
        <name>Na(+)</name>
        <dbReference type="ChEBI" id="CHEBI:29101"/>
        <note>structural</note>
    </ligand>
</feature>
<feature type="transmembrane region" description="Helical" evidence="14">
    <location>
        <begin position="61"/>
        <end position="81"/>
    </location>
</feature>
<name>A0ABW5RZS0_9BACL</name>
<evidence type="ECO:0000313" key="15">
    <source>
        <dbReference type="EMBL" id="MFD2692936.1"/>
    </source>
</evidence>
<sequence>MLANYLAVALGALFGVLARVLLSNWIKKKWTVTFPLATFIVNISGSLALGILTGLSLGPRLSLLFGTGLIGTYTTFSTFNLENSKLIRRKKGTVFLIYCGGSYLFGIAAIFFGCSLGKMMRIMIGL</sequence>
<proteinExistence type="inferred from homology"/>
<reference evidence="16" key="1">
    <citation type="journal article" date="2019" name="Int. J. Syst. Evol. Microbiol.">
        <title>The Global Catalogue of Microorganisms (GCM) 10K type strain sequencing project: providing services to taxonomists for standard genome sequencing and annotation.</title>
        <authorList>
            <consortium name="The Broad Institute Genomics Platform"/>
            <consortium name="The Broad Institute Genome Sequencing Center for Infectious Disease"/>
            <person name="Wu L."/>
            <person name="Ma J."/>
        </authorList>
    </citation>
    <scope>NUCLEOTIDE SEQUENCE [LARGE SCALE GENOMIC DNA]</scope>
    <source>
        <strain evidence="16">TISTR 2466</strain>
    </source>
</reference>
<comment type="caution">
    <text evidence="15">The sequence shown here is derived from an EMBL/GenBank/DDBJ whole genome shotgun (WGS) entry which is preliminary data.</text>
</comment>
<evidence type="ECO:0000256" key="10">
    <source>
        <dbReference type="ARBA" id="ARBA00023303"/>
    </source>
</evidence>
<feature type="transmembrane region" description="Helical" evidence="14">
    <location>
        <begin position="34"/>
        <end position="55"/>
    </location>
</feature>
<evidence type="ECO:0000256" key="6">
    <source>
        <dbReference type="ARBA" id="ARBA00022989"/>
    </source>
</evidence>
<comment type="catalytic activity">
    <reaction evidence="12">
        <text>fluoride(in) = fluoride(out)</text>
        <dbReference type="Rhea" id="RHEA:76159"/>
        <dbReference type="ChEBI" id="CHEBI:17051"/>
    </reaction>
    <physiologicalReaction direction="left-to-right" evidence="12">
        <dbReference type="Rhea" id="RHEA:76160"/>
    </physiologicalReaction>
</comment>
<feature type="transmembrane region" description="Helical" evidence="14">
    <location>
        <begin position="93"/>
        <end position="113"/>
    </location>
</feature>
<evidence type="ECO:0000256" key="12">
    <source>
        <dbReference type="ARBA" id="ARBA00035585"/>
    </source>
</evidence>
<dbReference type="HAMAP" id="MF_00454">
    <property type="entry name" value="FluC"/>
    <property type="match status" value="1"/>
</dbReference>
<keyword evidence="10 14" id="KW-0407">Ion channel</keyword>
<dbReference type="EMBL" id="JBHUMQ010000012">
    <property type="protein sequence ID" value="MFD2692936.1"/>
    <property type="molecule type" value="Genomic_DNA"/>
</dbReference>
<keyword evidence="2 14" id="KW-0813">Transport</keyword>
<dbReference type="PANTHER" id="PTHR28259">
    <property type="entry name" value="FLUORIDE EXPORT PROTEIN 1-RELATED"/>
    <property type="match status" value="1"/>
</dbReference>
<evidence type="ECO:0000256" key="5">
    <source>
        <dbReference type="ARBA" id="ARBA00022723"/>
    </source>
</evidence>
<evidence type="ECO:0000256" key="8">
    <source>
        <dbReference type="ARBA" id="ARBA00023065"/>
    </source>
</evidence>
<organism evidence="15 16">
    <name type="scientific">Sporolactobacillus shoreicorticis</name>
    <dbReference type="NCBI Taxonomy" id="1923877"/>
    <lineage>
        <taxon>Bacteria</taxon>
        <taxon>Bacillati</taxon>
        <taxon>Bacillota</taxon>
        <taxon>Bacilli</taxon>
        <taxon>Bacillales</taxon>
        <taxon>Sporolactobacillaceae</taxon>
        <taxon>Sporolactobacillus</taxon>
    </lineage>
</organism>
<dbReference type="Pfam" id="PF02537">
    <property type="entry name" value="CRCB"/>
    <property type="match status" value="1"/>
</dbReference>
<keyword evidence="16" id="KW-1185">Reference proteome</keyword>
<evidence type="ECO:0000256" key="7">
    <source>
        <dbReference type="ARBA" id="ARBA00023053"/>
    </source>
</evidence>
<dbReference type="PANTHER" id="PTHR28259:SF16">
    <property type="entry name" value="FLUORIDE-SPECIFIC ION CHANNEL FLUC 2"/>
    <property type="match status" value="1"/>
</dbReference>
<comment type="similarity">
    <text evidence="11 14">Belongs to the fluoride channel Fluc/FEX (TC 1.A.43) family.</text>
</comment>
<feature type="binding site" evidence="14">
    <location>
        <position position="74"/>
    </location>
    <ligand>
        <name>Na(+)</name>
        <dbReference type="ChEBI" id="CHEBI:29101"/>
        <note>structural</note>
    </ligand>
</feature>
<evidence type="ECO:0000313" key="16">
    <source>
        <dbReference type="Proteomes" id="UP001597399"/>
    </source>
</evidence>
<keyword evidence="3 14" id="KW-1003">Cell membrane</keyword>
<dbReference type="Proteomes" id="UP001597399">
    <property type="component" value="Unassembled WGS sequence"/>
</dbReference>
<keyword evidence="7 14" id="KW-0915">Sodium</keyword>
<evidence type="ECO:0000256" key="3">
    <source>
        <dbReference type="ARBA" id="ARBA00022475"/>
    </source>
</evidence>
<keyword evidence="6 14" id="KW-1133">Transmembrane helix</keyword>
<evidence type="ECO:0000256" key="11">
    <source>
        <dbReference type="ARBA" id="ARBA00035120"/>
    </source>
</evidence>
<comment type="activity regulation">
    <text evidence="14">Na(+) is not transported, but it plays an essential structural role and its presence is essential for fluoride channel function.</text>
</comment>
<comment type="subcellular location">
    <subcellularLocation>
        <location evidence="1 14">Cell membrane</location>
        <topology evidence="1 14">Multi-pass membrane protein</topology>
    </subcellularLocation>
</comment>
<feature type="transmembrane region" description="Helical" evidence="14">
    <location>
        <begin position="6"/>
        <end position="22"/>
    </location>
</feature>
<evidence type="ECO:0000256" key="1">
    <source>
        <dbReference type="ARBA" id="ARBA00004651"/>
    </source>
</evidence>
<dbReference type="InterPro" id="IPR003691">
    <property type="entry name" value="FluC"/>
</dbReference>
<evidence type="ECO:0000256" key="9">
    <source>
        <dbReference type="ARBA" id="ARBA00023136"/>
    </source>
</evidence>
<evidence type="ECO:0000256" key="14">
    <source>
        <dbReference type="HAMAP-Rule" id="MF_00454"/>
    </source>
</evidence>
<keyword evidence="8 14" id="KW-0406">Ion transport</keyword>
<evidence type="ECO:0000256" key="4">
    <source>
        <dbReference type="ARBA" id="ARBA00022692"/>
    </source>
</evidence>
<comment type="function">
    <text evidence="13 14">Fluoride-specific ion channel. Important for reducing fluoride concentration in the cell, thus reducing its toxicity.</text>
</comment>
<keyword evidence="4 14" id="KW-0812">Transmembrane</keyword>
<evidence type="ECO:0000256" key="2">
    <source>
        <dbReference type="ARBA" id="ARBA00022448"/>
    </source>
</evidence>
<dbReference type="RefSeq" id="WP_253063598.1">
    <property type="nucleotide sequence ID" value="NZ_JAMXWM010000022.1"/>
</dbReference>
<gene>
    <name evidence="14" type="primary">fluC</name>
    <name evidence="14" type="synonym">crcB</name>
    <name evidence="15" type="ORF">ACFSUE_04715</name>
</gene>
<keyword evidence="5 14" id="KW-0479">Metal-binding</keyword>
<keyword evidence="9 14" id="KW-0472">Membrane</keyword>
<evidence type="ECO:0000256" key="13">
    <source>
        <dbReference type="ARBA" id="ARBA00049940"/>
    </source>
</evidence>
<accession>A0ABW5RZS0</accession>